<dbReference type="PATRIC" id="fig|1294142.3.peg.3989"/>
<evidence type="ECO:0000313" key="2">
    <source>
        <dbReference type="Proteomes" id="UP000016721"/>
    </source>
</evidence>
<name>U2NIG9_9CLOT</name>
<sequence>MSNKKNGLKTQIGVDDSSDILSEAHWHDTDEVEGEIIDEFYFEEQPKEQVKVVEESKVTINEIVSKSEDNTINNTNLYEEVNVVRLDMGNDVELYDVNKTIKLRKSTANMVSDLRMNHPNANVRISRIIDDSIRYYYKFIKDQGGFGVEKVELNATRSAGLAKATRDIIYDENYAIPFDDKVNINGGIEELSVDLIKEYFRASESELYWEVSKFSLEALAKKIEIVQNSKEGLKVKNVGLLMFSNFPQKFFPMCQIEVIDFTKKSFEADFTEKIFTGSIYTQLIGVLVYISNSVIKEKFVKVNDKSEEVRMFSYPYEAIKEALVNSVYHRDYLGNDPIEVRIYKDEIVIINYPGADKSITLDDINAGRVFARRYRNRKIGEFLKSMKLAQGKATGLSKIIDVMKKNYSPRPVFEMNDERSYFLVRLAINSYF</sequence>
<dbReference type="PANTHER" id="PTHR30595:SF6">
    <property type="entry name" value="SCHLAFEN ALBA-2 DOMAIN-CONTAINING PROTEIN"/>
    <property type="match status" value="1"/>
</dbReference>
<dbReference type="InterPro" id="IPR038475">
    <property type="entry name" value="RecG_C_sf"/>
</dbReference>
<organism evidence="1 2">
    <name type="scientific">Clostridium intestinale URNW</name>
    <dbReference type="NCBI Taxonomy" id="1294142"/>
    <lineage>
        <taxon>Bacteria</taxon>
        <taxon>Bacillati</taxon>
        <taxon>Bacillota</taxon>
        <taxon>Clostridia</taxon>
        <taxon>Eubacteriales</taxon>
        <taxon>Clostridiaceae</taxon>
        <taxon>Clostridium</taxon>
    </lineage>
</organism>
<protein>
    <submittedName>
        <fullName evidence="1">Uncharacterized protein</fullName>
    </submittedName>
</protein>
<proteinExistence type="predicted"/>
<keyword evidence="2" id="KW-1185">Reference proteome</keyword>
<dbReference type="AlphaFoldDB" id="U2NIG9"/>
<dbReference type="Pfam" id="PF13749">
    <property type="entry name" value="HATPase_c_4"/>
    <property type="match status" value="1"/>
</dbReference>
<dbReference type="PANTHER" id="PTHR30595">
    <property type="entry name" value="GLPR-RELATED TRANSCRIPTIONAL REPRESSOR"/>
    <property type="match status" value="1"/>
</dbReference>
<dbReference type="RefSeq" id="WP_021803752.1">
    <property type="nucleotide sequence ID" value="NZ_KI273145.1"/>
</dbReference>
<gene>
    <name evidence="1" type="ORF">CINTURNW_3826</name>
</gene>
<comment type="caution">
    <text evidence="1">The sequence shown here is derived from an EMBL/GenBank/DDBJ whole genome shotgun (WGS) entry which is preliminary data.</text>
</comment>
<dbReference type="EMBL" id="APJA01000024">
    <property type="protein sequence ID" value="ERK28938.1"/>
    <property type="molecule type" value="Genomic_DNA"/>
</dbReference>
<dbReference type="eggNOG" id="COG2865">
    <property type="taxonomic scope" value="Bacteria"/>
</dbReference>
<dbReference type="STRING" id="1294142.CINTURNW_3826"/>
<accession>U2NIG9</accession>
<evidence type="ECO:0000313" key="1">
    <source>
        <dbReference type="EMBL" id="ERK28938.1"/>
    </source>
</evidence>
<reference evidence="1 2" key="1">
    <citation type="journal article" date="2013" name="Genome Announc.">
        <title>Draft Genome Sequence of the Hydrogen- and Ethanol-Producing Bacterium Clostridium intestinale Strain URNW.</title>
        <authorList>
            <person name="Lal S."/>
            <person name="Ramachandran U."/>
            <person name="Zhang X."/>
            <person name="Sparling R."/>
            <person name="Levin D.B."/>
        </authorList>
    </citation>
    <scope>NUCLEOTIDE SEQUENCE [LARGE SCALE GENOMIC DNA]</scope>
    <source>
        <strain evidence="1 2">URNW</strain>
    </source>
</reference>
<dbReference type="HOGENOM" id="CLU_024970_8_0_9"/>
<dbReference type="Proteomes" id="UP000016721">
    <property type="component" value="Unassembled WGS sequence"/>
</dbReference>
<dbReference type="Gene3D" id="3.30.565.60">
    <property type="match status" value="1"/>
</dbReference>